<evidence type="ECO:0000259" key="3">
    <source>
        <dbReference type="Pfam" id="PF13359"/>
    </source>
</evidence>
<dbReference type="Pfam" id="PF13359">
    <property type="entry name" value="DDE_Tnp_4"/>
    <property type="match status" value="1"/>
</dbReference>
<keyword evidence="5" id="KW-1185">Reference proteome</keyword>
<evidence type="ECO:0000256" key="2">
    <source>
        <dbReference type="ARBA" id="ARBA00022723"/>
    </source>
</evidence>
<dbReference type="Proteomes" id="UP001162156">
    <property type="component" value="Unassembled WGS sequence"/>
</dbReference>
<organism evidence="4 5">
    <name type="scientific">Rhamnusium bicolor</name>
    <dbReference type="NCBI Taxonomy" id="1586634"/>
    <lineage>
        <taxon>Eukaryota</taxon>
        <taxon>Metazoa</taxon>
        <taxon>Ecdysozoa</taxon>
        <taxon>Arthropoda</taxon>
        <taxon>Hexapoda</taxon>
        <taxon>Insecta</taxon>
        <taxon>Pterygota</taxon>
        <taxon>Neoptera</taxon>
        <taxon>Endopterygota</taxon>
        <taxon>Coleoptera</taxon>
        <taxon>Polyphaga</taxon>
        <taxon>Cucujiformia</taxon>
        <taxon>Chrysomeloidea</taxon>
        <taxon>Cerambycidae</taxon>
        <taxon>Lepturinae</taxon>
        <taxon>Rhagiini</taxon>
        <taxon>Rhamnusium</taxon>
    </lineage>
</organism>
<feature type="domain" description="DDE Tnp4" evidence="3">
    <location>
        <begin position="33"/>
        <end position="104"/>
    </location>
</feature>
<reference evidence="4" key="1">
    <citation type="journal article" date="2023" name="Insect Mol. Biol.">
        <title>Genome sequencing provides insights into the evolution of gene families encoding plant cell wall-degrading enzymes in longhorned beetles.</title>
        <authorList>
            <person name="Shin N.R."/>
            <person name="Okamura Y."/>
            <person name="Kirsch R."/>
            <person name="Pauchet Y."/>
        </authorList>
    </citation>
    <scope>NUCLEOTIDE SEQUENCE</scope>
    <source>
        <strain evidence="4">RBIC_L_NR</strain>
    </source>
</reference>
<dbReference type="GO" id="GO:0046872">
    <property type="term" value="F:metal ion binding"/>
    <property type="evidence" value="ECO:0007669"/>
    <property type="project" value="UniProtKB-KW"/>
</dbReference>
<proteinExistence type="predicted"/>
<comment type="cofactor">
    <cofactor evidence="1">
        <name>a divalent metal cation</name>
        <dbReference type="ChEBI" id="CHEBI:60240"/>
    </cofactor>
</comment>
<dbReference type="AlphaFoldDB" id="A0AAV8WZB6"/>
<dbReference type="EMBL" id="JANEYF010004271">
    <property type="protein sequence ID" value="KAJ8931642.1"/>
    <property type="molecule type" value="Genomic_DNA"/>
</dbReference>
<evidence type="ECO:0000313" key="4">
    <source>
        <dbReference type="EMBL" id="KAJ8931642.1"/>
    </source>
</evidence>
<name>A0AAV8WZB6_9CUCU</name>
<dbReference type="InterPro" id="IPR027806">
    <property type="entry name" value="HARBI1_dom"/>
</dbReference>
<evidence type="ECO:0000313" key="5">
    <source>
        <dbReference type="Proteomes" id="UP001162156"/>
    </source>
</evidence>
<protein>
    <recommendedName>
        <fullName evidence="3">DDE Tnp4 domain-containing protein</fullName>
    </recommendedName>
</protein>
<keyword evidence="2" id="KW-0479">Metal-binding</keyword>
<evidence type="ECO:0000256" key="1">
    <source>
        <dbReference type="ARBA" id="ARBA00001968"/>
    </source>
</evidence>
<accession>A0AAV8WZB6</accession>
<gene>
    <name evidence="4" type="ORF">NQ314_015436</name>
</gene>
<sequence length="132" mass="15139">MYKPVVSFVETEWKNIAQEFEERCNFPNYLRAVDGKHLNIKPPPASGAYYYNYKGHNSLVLMAICNANCEFIMCDFGVNGRMSDGGVIEYARFYEKLKNGTLHLPVSIHTQNNRQLPFVFVGNEAFALRSDF</sequence>
<comment type="caution">
    <text evidence="4">The sequence shown here is derived from an EMBL/GenBank/DDBJ whole genome shotgun (WGS) entry which is preliminary data.</text>
</comment>